<dbReference type="InterPro" id="IPR041657">
    <property type="entry name" value="HTH_17"/>
</dbReference>
<dbReference type="GO" id="GO:0003677">
    <property type="term" value="F:DNA binding"/>
    <property type="evidence" value="ECO:0007669"/>
    <property type="project" value="UniProtKB-KW"/>
</dbReference>
<dbReference type="OrthoDB" id="1097811at2"/>
<dbReference type="InterPro" id="IPR009061">
    <property type="entry name" value="DNA-bd_dom_put_sf"/>
</dbReference>
<dbReference type="EMBL" id="SNQI01000002">
    <property type="protein sequence ID" value="TEW75066.1"/>
    <property type="molecule type" value="Genomic_DNA"/>
</dbReference>
<evidence type="ECO:0000313" key="3">
    <source>
        <dbReference type="Proteomes" id="UP000298517"/>
    </source>
</evidence>
<comment type="caution">
    <text evidence="2">The sequence shown here is derived from an EMBL/GenBank/DDBJ whole genome shotgun (WGS) entry which is preliminary data.</text>
</comment>
<dbReference type="RefSeq" id="WP_134247436.1">
    <property type="nucleotide sequence ID" value="NZ_SNQI01000002.1"/>
</dbReference>
<keyword evidence="3" id="KW-1185">Reference proteome</keyword>
<organism evidence="2 3">
    <name type="scientific">Gramella jeungdoensis</name>
    <dbReference type="NCBI Taxonomy" id="708091"/>
    <lineage>
        <taxon>Bacteria</taxon>
        <taxon>Pseudomonadati</taxon>
        <taxon>Bacteroidota</taxon>
        <taxon>Flavobacteriia</taxon>
        <taxon>Flavobacteriales</taxon>
        <taxon>Flavobacteriaceae</taxon>
        <taxon>Christiangramia</taxon>
    </lineage>
</organism>
<dbReference type="SUPFAM" id="SSF46955">
    <property type="entry name" value="Putative DNA-binding domain"/>
    <property type="match status" value="1"/>
</dbReference>
<proteinExistence type="predicted"/>
<reference evidence="2 3" key="1">
    <citation type="journal article" date="2011" name="J. Microbiol.">
        <title>Gramella jeungdoensis sp. nov., isolated from a solar saltern in Korea.</title>
        <authorList>
            <person name="Joung Y."/>
            <person name="Kim H."/>
            <person name="Jang T."/>
            <person name="Ahn T.S."/>
            <person name="Joh K."/>
        </authorList>
    </citation>
    <scope>NUCLEOTIDE SEQUENCE [LARGE SCALE GENOMIC DNA]</scope>
    <source>
        <strain evidence="2 3">KCTC 23123</strain>
    </source>
</reference>
<gene>
    <name evidence="2" type="ORF">E2488_05955</name>
</gene>
<protein>
    <submittedName>
        <fullName evidence="2">DNA-binding protein</fullName>
    </submittedName>
</protein>
<dbReference type="Proteomes" id="UP000298517">
    <property type="component" value="Unassembled WGS sequence"/>
</dbReference>
<sequence>MPTVQFIQVTPEQLQNAIIEGVKIQLEELKKNFEPKTPIEYLGRQETADLLKVDVSSIHNWTKRGILQSYGISGRVYYKRSEIEKAIVKLKK</sequence>
<evidence type="ECO:0000313" key="2">
    <source>
        <dbReference type="EMBL" id="TEW75066.1"/>
    </source>
</evidence>
<name>A0A4Y8AUM5_9FLAO</name>
<evidence type="ECO:0000259" key="1">
    <source>
        <dbReference type="Pfam" id="PF12728"/>
    </source>
</evidence>
<feature type="domain" description="Helix-turn-helix" evidence="1">
    <location>
        <begin position="41"/>
        <end position="85"/>
    </location>
</feature>
<keyword evidence="2" id="KW-0238">DNA-binding</keyword>
<dbReference type="AlphaFoldDB" id="A0A4Y8AUM5"/>
<dbReference type="Pfam" id="PF12728">
    <property type="entry name" value="HTH_17"/>
    <property type="match status" value="1"/>
</dbReference>
<accession>A0A4Y8AUM5</accession>